<evidence type="ECO:0000259" key="7">
    <source>
        <dbReference type="Pfam" id="PF07980"/>
    </source>
</evidence>
<dbReference type="GO" id="GO:0009279">
    <property type="term" value="C:cell outer membrane"/>
    <property type="evidence" value="ECO:0007669"/>
    <property type="project" value="UniProtKB-SubCell"/>
</dbReference>
<evidence type="ECO:0000256" key="3">
    <source>
        <dbReference type="ARBA" id="ARBA00022729"/>
    </source>
</evidence>
<dbReference type="Proteomes" id="UP000324383">
    <property type="component" value="Unassembled WGS sequence"/>
</dbReference>
<evidence type="ECO:0000256" key="4">
    <source>
        <dbReference type="ARBA" id="ARBA00023136"/>
    </source>
</evidence>
<keyword evidence="3 6" id="KW-0732">Signal</keyword>
<keyword evidence="10" id="KW-1185">Reference proteome</keyword>
<protein>
    <submittedName>
        <fullName evidence="9">RagB/SusD family nutrient uptake outer membrane protein</fullName>
    </submittedName>
</protein>
<feature type="domain" description="RagB/SusD" evidence="7">
    <location>
        <begin position="282"/>
        <end position="561"/>
    </location>
</feature>
<feature type="domain" description="SusD-like N-terminal" evidence="8">
    <location>
        <begin position="95"/>
        <end position="225"/>
    </location>
</feature>
<dbReference type="InterPro" id="IPR011990">
    <property type="entry name" value="TPR-like_helical_dom_sf"/>
</dbReference>
<dbReference type="EMBL" id="VKLW01000019">
    <property type="protein sequence ID" value="TYK33181.1"/>
    <property type="molecule type" value="Genomic_DNA"/>
</dbReference>
<evidence type="ECO:0000313" key="10">
    <source>
        <dbReference type="Proteomes" id="UP000324383"/>
    </source>
</evidence>
<dbReference type="Pfam" id="PF07980">
    <property type="entry name" value="SusD_RagB"/>
    <property type="match status" value="1"/>
</dbReference>
<evidence type="ECO:0000256" key="2">
    <source>
        <dbReference type="ARBA" id="ARBA00006275"/>
    </source>
</evidence>
<evidence type="ECO:0000256" key="1">
    <source>
        <dbReference type="ARBA" id="ARBA00004442"/>
    </source>
</evidence>
<proteinExistence type="inferred from homology"/>
<comment type="subcellular location">
    <subcellularLocation>
        <location evidence="1">Cell outer membrane</location>
    </subcellularLocation>
</comment>
<dbReference type="PROSITE" id="PS51257">
    <property type="entry name" value="PROKAR_LIPOPROTEIN"/>
    <property type="match status" value="1"/>
</dbReference>
<name>A0A5D3EC77_9BACE</name>
<accession>A0A5D3EC77</accession>
<dbReference type="SUPFAM" id="SSF48452">
    <property type="entry name" value="TPR-like"/>
    <property type="match status" value="1"/>
</dbReference>
<dbReference type="RefSeq" id="WP_027325025.1">
    <property type="nucleotide sequence ID" value="NZ_CAMBON010000023.1"/>
</dbReference>
<dbReference type="InterPro" id="IPR033985">
    <property type="entry name" value="SusD-like_N"/>
</dbReference>
<feature type="chain" id="PRO_5030116229" evidence="6">
    <location>
        <begin position="23"/>
        <end position="561"/>
    </location>
</feature>
<dbReference type="Pfam" id="PF14322">
    <property type="entry name" value="SusD-like_3"/>
    <property type="match status" value="1"/>
</dbReference>
<reference evidence="9 10" key="1">
    <citation type="submission" date="2019-07" db="EMBL/GenBank/DDBJ databases">
        <title>Draft Genome Sequences of Bacteroides pyogenes Strains Isolated from the Uterus Holstein Dairy Cows with Metritis.</title>
        <authorList>
            <person name="Cunha F."/>
            <person name="Galvao K.N."/>
            <person name="Jeon S.J."/>
            <person name="Jeong K.C."/>
        </authorList>
    </citation>
    <scope>NUCLEOTIDE SEQUENCE [LARGE SCALE GENOMIC DNA]</scope>
    <source>
        <strain evidence="9 10">KG-31</strain>
    </source>
</reference>
<organism evidence="9 10">
    <name type="scientific">Bacteroides pyogenes</name>
    <dbReference type="NCBI Taxonomy" id="310300"/>
    <lineage>
        <taxon>Bacteria</taxon>
        <taxon>Pseudomonadati</taxon>
        <taxon>Bacteroidota</taxon>
        <taxon>Bacteroidia</taxon>
        <taxon>Bacteroidales</taxon>
        <taxon>Bacteroidaceae</taxon>
        <taxon>Bacteroides</taxon>
    </lineage>
</organism>
<feature type="signal peptide" evidence="6">
    <location>
        <begin position="1"/>
        <end position="22"/>
    </location>
</feature>
<comment type="similarity">
    <text evidence="2">Belongs to the SusD family.</text>
</comment>
<evidence type="ECO:0000259" key="8">
    <source>
        <dbReference type="Pfam" id="PF14322"/>
    </source>
</evidence>
<dbReference type="InterPro" id="IPR012944">
    <property type="entry name" value="SusD_RagB_dom"/>
</dbReference>
<sequence>MKKIYLSILSVLLLAFSGCSNFLDEKPNGILGDDDISGIDQIEKNVFSAYAMLGNDHYDTPFSLWPYGNVRSDDAYKGGRDESDIQVFHFYETSSNIVPTFGEPDGFFYNCYIAISRINNAMRVLNTVSEREFEMKNRRLGECRFLRGHFYFLLKIMFKNMPYIDETVPTDAYGTVSNVELTNDESWAKIAADFKFAYDNLPDVQPEVGRANKYAAAAYLAKVYLYKAYRQDERHNVTGVDANDLDQVLTYTAAVIGSPYDLATDFAHNFLPGKTTYENGIEALFSIQFSKDDGTSKGRLNFSDALNVPLNTSGACDFQKPSQNLVNAFKTKNGLPDFNSYNVNDYDDSADDVDPRLYHTIAMVGYPYKYDSGNIFEAGHNRNPGVYGSYSSLKENVKVGDESSVLIDPFRANTKNRIIIRYADVLLMRAEALIELNRELEALPLINKVRTRAKNSIALIPYATNVNVALYANDATWTNEYARTALRWERRLEFAMEGSRFFDLVRWGIADSVLNTYYAGEKSKRTYYEGAHFDKNKEEYVPIPQQQISFSKNVYKQNYNY</sequence>
<gene>
    <name evidence="9" type="ORF">FNJ60_09360</name>
</gene>
<dbReference type="AlphaFoldDB" id="A0A5D3EC77"/>
<evidence type="ECO:0000256" key="5">
    <source>
        <dbReference type="ARBA" id="ARBA00023237"/>
    </source>
</evidence>
<evidence type="ECO:0000256" key="6">
    <source>
        <dbReference type="SAM" id="SignalP"/>
    </source>
</evidence>
<keyword evidence="5" id="KW-0998">Cell outer membrane</keyword>
<dbReference type="Gene3D" id="1.25.40.390">
    <property type="match status" value="1"/>
</dbReference>
<comment type="caution">
    <text evidence="9">The sequence shown here is derived from an EMBL/GenBank/DDBJ whole genome shotgun (WGS) entry which is preliminary data.</text>
</comment>
<keyword evidence="4" id="KW-0472">Membrane</keyword>
<evidence type="ECO:0000313" key="9">
    <source>
        <dbReference type="EMBL" id="TYK33181.1"/>
    </source>
</evidence>